<feature type="domain" description="Ketoreductase" evidence="4">
    <location>
        <begin position="31"/>
        <end position="217"/>
    </location>
</feature>
<dbReference type="CDD" id="cd05233">
    <property type="entry name" value="SDR_c"/>
    <property type="match status" value="1"/>
</dbReference>
<reference evidence="5" key="2">
    <citation type="submission" date="2023-06" db="EMBL/GenBank/DDBJ databases">
        <authorList>
            <consortium name="Lawrence Berkeley National Laboratory"/>
            <person name="Haridas S."/>
            <person name="Hensen N."/>
            <person name="Bonometti L."/>
            <person name="Westerberg I."/>
            <person name="Brannstrom I.O."/>
            <person name="Guillou S."/>
            <person name="Cros-Aarteil S."/>
            <person name="Calhoun S."/>
            <person name="Kuo A."/>
            <person name="Mondo S."/>
            <person name="Pangilinan J."/>
            <person name="Riley R."/>
            <person name="Labutti K."/>
            <person name="Andreopoulos B."/>
            <person name="Lipzen A."/>
            <person name="Chen C."/>
            <person name="Yanf M."/>
            <person name="Daum C."/>
            <person name="Ng V."/>
            <person name="Clum A."/>
            <person name="Steindorff A."/>
            <person name="Ohm R."/>
            <person name="Martin F."/>
            <person name="Silar P."/>
            <person name="Natvig D."/>
            <person name="Lalanne C."/>
            <person name="Gautier V."/>
            <person name="Ament-Velasquez S.L."/>
            <person name="Kruys A."/>
            <person name="Hutchinson M.I."/>
            <person name="Powell A.J."/>
            <person name="Barry K."/>
            <person name="Miller A.N."/>
            <person name="Grigoriev I.V."/>
            <person name="Debuchy R."/>
            <person name="Gladieux P."/>
            <person name="Thoren M.H."/>
            <person name="Johannesson H."/>
        </authorList>
    </citation>
    <scope>NUCLEOTIDE SEQUENCE</scope>
    <source>
        <strain evidence="5">CBS 118394</strain>
    </source>
</reference>
<dbReference type="AlphaFoldDB" id="A0AAE0HXP8"/>
<dbReference type="PRINTS" id="PR00081">
    <property type="entry name" value="GDHRDH"/>
</dbReference>
<keyword evidence="6" id="KW-1185">Reference proteome</keyword>
<gene>
    <name evidence="5" type="ORF">B0H66DRAFT_576894</name>
</gene>
<keyword evidence="2" id="KW-0560">Oxidoreductase</keyword>
<protein>
    <recommendedName>
        <fullName evidence="4">Ketoreductase domain-containing protein</fullName>
    </recommendedName>
</protein>
<evidence type="ECO:0000313" key="5">
    <source>
        <dbReference type="EMBL" id="KAK3314799.1"/>
    </source>
</evidence>
<reference evidence="5" key="1">
    <citation type="journal article" date="2023" name="Mol. Phylogenet. Evol.">
        <title>Genome-scale phylogeny and comparative genomics of the fungal order Sordariales.</title>
        <authorList>
            <person name="Hensen N."/>
            <person name="Bonometti L."/>
            <person name="Westerberg I."/>
            <person name="Brannstrom I.O."/>
            <person name="Guillou S."/>
            <person name="Cros-Aarteil S."/>
            <person name="Calhoun S."/>
            <person name="Haridas S."/>
            <person name="Kuo A."/>
            <person name="Mondo S."/>
            <person name="Pangilinan J."/>
            <person name="Riley R."/>
            <person name="LaButti K."/>
            <person name="Andreopoulos B."/>
            <person name="Lipzen A."/>
            <person name="Chen C."/>
            <person name="Yan M."/>
            <person name="Daum C."/>
            <person name="Ng V."/>
            <person name="Clum A."/>
            <person name="Steindorff A."/>
            <person name="Ohm R.A."/>
            <person name="Martin F."/>
            <person name="Silar P."/>
            <person name="Natvig D.O."/>
            <person name="Lalanne C."/>
            <person name="Gautier V."/>
            <person name="Ament-Velasquez S.L."/>
            <person name="Kruys A."/>
            <person name="Hutchinson M.I."/>
            <person name="Powell A.J."/>
            <person name="Barry K."/>
            <person name="Miller A.N."/>
            <person name="Grigoriev I.V."/>
            <person name="Debuchy R."/>
            <person name="Gladieux P."/>
            <person name="Hiltunen Thoren M."/>
            <person name="Johannesson H."/>
        </authorList>
    </citation>
    <scope>NUCLEOTIDE SEQUENCE</scope>
    <source>
        <strain evidence="5">CBS 118394</strain>
    </source>
</reference>
<dbReference type="PANTHER" id="PTHR42901:SF1">
    <property type="entry name" value="ALCOHOL DEHYDROGENASE"/>
    <property type="match status" value="1"/>
</dbReference>
<proteinExistence type="inferred from homology"/>
<dbReference type="Proteomes" id="UP001283341">
    <property type="component" value="Unassembled WGS sequence"/>
</dbReference>
<comment type="similarity">
    <text evidence="1">Belongs to the short-chain dehydrogenases/reductases (SDR) family.</text>
</comment>
<evidence type="ECO:0000256" key="2">
    <source>
        <dbReference type="ARBA" id="ARBA00023002"/>
    </source>
</evidence>
<sequence length="286" mass="30968">MATMPSTTKTSHFDTYPAIDPTLPQHSTRGKNILITGGGTGLGAALTEAFAKSGACKVAILGRTESTLLRTKTSTEKNYPNTTVYTFVADLPDQNSTETAVAAAAAAFGGKIHVLVANAGYLHDVRPWMESELDDWFCCFEVNVKGNFNLMRAFIPHADEKAAVIEISTMIAFPTAAGYSGYHASKLASHRIFCGYLHADFPDMFVLSVNPGALDTAMQKKLTEKPPIPFAELSLPSDFIVWAVSKESRFLNGKHVWSMWDVPELKAMAGDIEGTGKFTIGLLGWP</sequence>
<evidence type="ECO:0000313" key="6">
    <source>
        <dbReference type="Proteomes" id="UP001283341"/>
    </source>
</evidence>
<evidence type="ECO:0000259" key="4">
    <source>
        <dbReference type="SMART" id="SM00822"/>
    </source>
</evidence>
<organism evidence="5 6">
    <name type="scientific">Apodospora peruviana</name>
    <dbReference type="NCBI Taxonomy" id="516989"/>
    <lineage>
        <taxon>Eukaryota</taxon>
        <taxon>Fungi</taxon>
        <taxon>Dikarya</taxon>
        <taxon>Ascomycota</taxon>
        <taxon>Pezizomycotina</taxon>
        <taxon>Sordariomycetes</taxon>
        <taxon>Sordariomycetidae</taxon>
        <taxon>Sordariales</taxon>
        <taxon>Lasiosphaeriaceae</taxon>
        <taxon>Apodospora</taxon>
    </lineage>
</organism>
<dbReference type="SUPFAM" id="SSF51735">
    <property type="entry name" value="NAD(P)-binding Rossmann-fold domains"/>
    <property type="match status" value="1"/>
</dbReference>
<feature type="compositionally biased region" description="Polar residues" evidence="3">
    <location>
        <begin position="1"/>
        <end position="10"/>
    </location>
</feature>
<feature type="region of interest" description="Disordered" evidence="3">
    <location>
        <begin position="1"/>
        <end position="24"/>
    </location>
</feature>
<dbReference type="EMBL" id="JAUEDM010000006">
    <property type="protein sequence ID" value="KAK3314799.1"/>
    <property type="molecule type" value="Genomic_DNA"/>
</dbReference>
<dbReference type="InterPro" id="IPR057326">
    <property type="entry name" value="KR_dom"/>
</dbReference>
<dbReference type="PANTHER" id="PTHR42901">
    <property type="entry name" value="ALCOHOL DEHYDROGENASE"/>
    <property type="match status" value="1"/>
</dbReference>
<dbReference type="SMART" id="SM00822">
    <property type="entry name" value="PKS_KR"/>
    <property type="match status" value="1"/>
</dbReference>
<evidence type="ECO:0000256" key="3">
    <source>
        <dbReference type="SAM" id="MobiDB-lite"/>
    </source>
</evidence>
<dbReference type="InterPro" id="IPR036291">
    <property type="entry name" value="NAD(P)-bd_dom_sf"/>
</dbReference>
<dbReference type="GO" id="GO:0016491">
    <property type="term" value="F:oxidoreductase activity"/>
    <property type="evidence" value="ECO:0007669"/>
    <property type="project" value="UniProtKB-KW"/>
</dbReference>
<evidence type="ECO:0000256" key="1">
    <source>
        <dbReference type="ARBA" id="ARBA00006484"/>
    </source>
</evidence>
<dbReference type="InterPro" id="IPR002347">
    <property type="entry name" value="SDR_fam"/>
</dbReference>
<comment type="caution">
    <text evidence="5">The sequence shown here is derived from an EMBL/GenBank/DDBJ whole genome shotgun (WGS) entry which is preliminary data.</text>
</comment>
<accession>A0AAE0HXP8</accession>
<dbReference type="Pfam" id="PF00106">
    <property type="entry name" value="adh_short"/>
    <property type="match status" value="1"/>
</dbReference>
<dbReference type="Gene3D" id="3.40.50.720">
    <property type="entry name" value="NAD(P)-binding Rossmann-like Domain"/>
    <property type="match status" value="1"/>
</dbReference>
<name>A0AAE0HXP8_9PEZI</name>